<name>A0A5C5YZN8_9BACT</name>
<dbReference type="AlphaFoldDB" id="A0A5C5YZN8"/>
<keyword evidence="2" id="KW-1185">Reference proteome</keyword>
<dbReference type="Proteomes" id="UP000315010">
    <property type="component" value="Unassembled WGS sequence"/>
</dbReference>
<protein>
    <submittedName>
        <fullName evidence="1">Uncharacterized protein</fullName>
    </submittedName>
</protein>
<reference evidence="1 2" key="1">
    <citation type="submission" date="2019-02" db="EMBL/GenBank/DDBJ databases">
        <title>Deep-cultivation of Planctomycetes and their phenomic and genomic characterization uncovers novel biology.</title>
        <authorList>
            <person name="Wiegand S."/>
            <person name="Jogler M."/>
            <person name="Boedeker C."/>
            <person name="Pinto D."/>
            <person name="Vollmers J."/>
            <person name="Rivas-Marin E."/>
            <person name="Kohn T."/>
            <person name="Peeters S.H."/>
            <person name="Heuer A."/>
            <person name="Rast P."/>
            <person name="Oberbeckmann S."/>
            <person name="Bunk B."/>
            <person name="Jeske O."/>
            <person name="Meyerdierks A."/>
            <person name="Storesund J.E."/>
            <person name="Kallscheuer N."/>
            <person name="Luecker S."/>
            <person name="Lage O.M."/>
            <person name="Pohl T."/>
            <person name="Merkel B.J."/>
            <person name="Hornburger P."/>
            <person name="Mueller R.-W."/>
            <person name="Bruemmer F."/>
            <person name="Labrenz M."/>
            <person name="Spormann A.M."/>
            <person name="Op Den Camp H."/>
            <person name="Overmann J."/>
            <person name="Amann R."/>
            <person name="Jetten M.S.M."/>
            <person name="Mascher T."/>
            <person name="Medema M.H."/>
            <person name="Devos D.P."/>
            <person name="Kaster A.-K."/>
            <person name="Ovreas L."/>
            <person name="Rohde M."/>
            <person name="Galperin M.Y."/>
            <person name="Jogler C."/>
        </authorList>
    </citation>
    <scope>NUCLEOTIDE SEQUENCE [LARGE SCALE GENOMIC DNA]</scope>
    <source>
        <strain evidence="1 2">CA13</strain>
    </source>
</reference>
<gene>
    <name evidence="1" type="ORF">CA13_18260</name>
</gene>
<organism evidence="1 2">
    <name type="scientific">Novipirellula herctigrandis</name>
    <dbReference type="NCBI Taxonomy" id="2527986"/>
    <lineage>
        <taxon>Bacteria</taxon>
        <taxon>Pseudomonadati</taxon>
        <taxon>Planctomycetota</taxon>
        <taxon>Planctomycetia</taxon>
        <taxon>Pirellulales</taxon>
        <taxon>Pirellulaceae</taxon>
        <taxon>Novipirellula</taxon>
    </lineage>
</organism>
<accession>A0A5C5YZN8</accession>
<proteinExistence type="predicted"/>
<evidence type="ECO:0000313" key="2">
    <source>
        <dbReference type="Proteomes" id="UP000315010"/>
    </source>
</evidence>
<comment type="caution">
    <text evidence="1">The sequence shown here is derived from an EMBL/GenBank/DDBJ whole genome shotgun (WGS) entry which is preliminary data.</text>
</comment>
<dbReference type="EMBL" id="SJPJ01000001">
    <property type="protein sequence ID" value="TWT80410.1"/>
    <property type="molecule type" value="Genomic_DNA"/>
</dbReference>
<sequence>MRRKASYKASYAVCIRTRYTWIFRSPKVLFSTTPMGYSNGGGKFRRQRTCESFDDLDAKIVKRIVKAAAKL</sequence>
<evidence type="ECO:0000313" key="1">
    <source>
        <dbReference type="EMBL" id="TWT80410.1"/>
    </source>
</evidence>